<feature type="region of interest" description="Disordered" evidence="1">
    <location>
        <begin position="80"/>
        <end position="107"/>
    </location>
</feature>
<keyword evidence="4" id="KW-1185">Reference proteome</keyword>
<reference evidence="3 4" key="1">
    <citation type="submission" date="2024-11" db="EMBL/GenBank/DDBJ databases">
        <title>A near-complete genome assembly of Cinchona calisaya.</title>
        <authorList>
            <person name="Lian D.C."/>
            <person name="Zhao X.W."/>
            <person name="Wei L."/>
        </authorList>
    </citation>
    <scope>NUCLEOTIDE SEQUENCE [LARGE SCALE GENOMIC DNA]</scope>
    <source>
        <tissue evidence="3">Nenye</tissue>
    </source>
</reference>
<accession>A0ABD2ZAB8</accession>
<comment type="caution">
    <text evidence="3">The sequence shown here is derived from an EMBL/GenBank/DDBJ whole genome shotgun (WGS) entry which is preliminary data.</text>
</comment>
<sequence>MDFLPQMKSRNKSKRKRSADSLLKVVYISSPMKVKTSASRFRTLVQELTGRDSDVSRFMDNNAREAEDFEILPENFRVQNSTINSKHNQHQLSSFPAEDPHRDSPAN</sequence>
<evidence type="ECO:0000313" key="4">
    <source>
        <dbReference type="Proteomes" id="UP001630127"/>
    </source>
</evidence>
<gene>
    <name evidence="3" type="ORF">ACH5RR_023321</name>
</gene>
<dbReference type="AlphaFoldDB" id="A0ABD2ZAB8"/>
<dbReference type="PANTHER" id="PTHR33624">
    <property type="entry name" value="SIGMA FACTOR BINDING PROTEIN 1, CHLOROPLASTIC"/>
    <property type="match status" value="1"/>
</dbReference>
<feature type="compositionally biased region" description="Basic and acidic residues" evidence="1">
    <location>
        <begin position="98"/>
        <end position="107"/>
    </location>
</feature>
<feature type="domain" description="VQ" evidence="2">
    <location>
        <begin position="28"/>
        <end position="54"/>
    </location>
</feature>
<dbReference type="Pfam" id="PF05678">
    <property type="entry name" value="VQ"/>
    <property type="match status" value="1"/>
</dbReference>
<dbReference type="InterPro" id="IPR008889">
    <property type="entry name" value="VQ"/>
</dbReference>
<dbReference type="Proteomes" id="UP001630127">
    <property type="component" value="Unassembled WGS sequence"/>
</dbReference>
<evidence type="ECO:0000259" key="2">
    <source>
        <dbReference type="Pfam" id="PF05678"/>
    </source>
</evidence>
<feature type="compositionally biased region" description="Polar residues" evidence="1">
    <location>
        <begin position="80"/>
        <end position="94"/>
    </location>
</feature>
<dbReference type="EMBL" id="JBJUIK010000010">
    <property type="protein sequence ID" value="KAL3516419.1"/>
    <property type="molecule type" value="Genomic_DNA"/>
</dbReference>
<dbReference type="InterPro" id="IPR039335">
    <property type="entry name" value="SIB1/2"/>
</dbReference>
<feature type="region of interest" description="Disordered" evidence="1">
    <location>
        <begin position="1"/>
        <end position="20"/>
    </location>
</feature>
<evidence type="ECO:0000256" key="1">
    <source>
        <dbReference type="SAM" id="MobiDB-lite"/>
    </source>
</evidence>
<dbReference type="PANTHER" id="PTHR33624:SF31">
    <property type="entry name" value="SIGMA FACTOR BINDING PROTEIN 1, CHLOROPLASTIC-LIKE"/>
    <property type="match status" value="1"/>
</dbReference>
<evidence type="ECO:0000313" key="3">
    <source>
        <dbReference type="EMBL" id="KAL3516419.1"/>
    </source>
</evidence>
<proteinExistence type="predicted"/>
<organism evidence="3 4">
    <name type="scientific">Cinchona calisaya</name>
    <dbReference type="NCBI Taxonomy" id="153742"/>
    <lineage>
        <taxon>Eukaryota</taxon>
        <taxon>Viridiplantae</taxon>
        <taxon>Streptophyta</taxon>
        <taxon>Embryophyta</taxon>
        <taxon>Tracheophyta</taxon>
        <taxon>Spermatophyta</taxon>
        <taxon>Magnoliopsida</taxon>
        <taxon>eudicotyledons</taxon>
        <taxon>Gunneridae</taxon>
        <taxon>Pentapetalae</taxon>
        <taxon>asterids</taxon>
        <taxon>lamiids</taxon>
        <taxon>Gentianales</taxon>
        <taxon>Rubiaceae</taxon>
        <taxon>Cinchonoideae</taxon>
        <taxon>Cinchoneae</taxon>
        <taxon>Cinchona</taxon>
    </lineage>
</organism>
<name>A0ABD2ZAB8_9GENT</name>
<protein>
    <recommendedName>
        <fullName evidence="2">VQ domain-containing protein</fullName>
    </recommendedName>
</protein>